<evidence type="ECO:0000313" key="7">
    <source>
        <dbReference type="EMBL" id="WPD18432.1"/>
    </source>
</evidence>
<evidence type="ECO:0000256" key="4">
    <source>
        <dbReference type="ARBA" id="ARBA00022729"/>
    </source>
</evidence>
<protein>
    <submittedName>
        <fullName evidence="7">Peptide ABC transporter substrate-binding protein</fullName>
    </submittedName>
</protein>
<dbReference type="Gene3D" id="3.90.76.10">
    <property type="entry name" value="Dipeptide-binding Protein, Domain 1"/>
    <property type="match status" value="1"/>
</dbReference>
<feature type="region of interest" description="Disordered" evidence="5">
    <location>
        <begin position="37"/>
        <end position="60"/>
    </location>
</feature>
<gene>
    <name evidence="7" type="ORF">Q5761_08650</name>
</gene>
<proteinExistence type="inferred from homology"/>
<evidence type="ECO:0000256" key="2">
    <source>
        <dbReference type="ARBA" id="ARBA00005695"/>
    </source>
</evidence>
<dbReference type="PIRSF" id="PIRSF002741">
    <property type="entry name" value="MppA"/>
    <property type="match status" value="1"/>
</dbReference>
<dbReference type="CDD" id="cd08504">
    <property type="entry name" value="PBP2_OppA"/>
    <property type="match status" value="1"/>
</dbReference>
<keyword evidence="4" id="KW-0732">Signal</keyword>
<dbReference type="InterPro" id="IPR000914">
    <property type="entry name" value="SBP_5_dom"/>
</dbReference>
<evidence type="ECO:0000256" key="3">
    <source>
        <dbReference type="ARBA" id="ARBA00022448"/>
    </source>
</evidence>
<dbReference type="PANTHER" id="PTHR30290">
    <property type="entry name" value="PERIPLASMIC BINDING COMPONENT OF ABC TRANSPORTER"/>
    <property type="match status" value="1"/>
</dbReference>
<comment type="subcellular location">
    <subcellularLocation>
        <location evidence="1">Cell envelope</location>
    </subcellularLocation>
</comment>
<dbReference type="PANTHER" id="PTHR30290:SF10">
    <property type="entry name" value="PERIPLASMIC OLIGOPEPTIDE-BINDING PROTEIN-RELATED"/>
    <property type="match status" value="1"/>
</dbReference>
<evidence type="ECO:0000256" key="5">
    <source>
        <dbReference type="SAM" id="MobiDB-lite"/>
    </source>
</evidence>
<keyword evidence="3" id="KW-0813">Transport</keyword>
<evidence type="ECO:0000259" key="6">
    <source>
        <dbReference type="Pfam" id="PF00496"/>
    </source>
</evidence>
<dbReference type="Pfam" id="PF00496">
    <property type="entry name" value="SBP_bac_5"/>
    <property type="match status" value="1"/>
</dbReference>
<dbReference type="Gene3D" id="3.40.190.10">
    <property type="entry name" value="Periplasmic binding protein-like II"/>
    <property type="match status" value="1"/>
</dbReference>
<organism evidence="7 8">
    <name type="scientific">Thermaerobacter composti</name>
    <dbReference type="NCBI Taxonomy" id="554949"/>
    <lineage>
        <taxon>Bacteria</taxon>
        <taxon>Bacillati</taxon>
        <taxon>Bacillota</taxon>
        <taxon>Clostridia</taxon>
        <taxon>Eubacteriales</taxon>
        <taxon>Clostridiales Family XVII. Incertae Sedis</taxon>
        <taxon>Thermaerobacter</taxon>
    </lineage>
</organism>
<comment type="similarity">
    <text evidence="2">Belongs to the bacterial solute-binding protein 5 family.</text>
</comment>
<evidence type="ECO:0000256" key="1">
    <source>
        <dbReference type="ARBA" id="ARBA00004196"/>
    </source>
</evidence>
<reference evidence="7 8" key="1">
    <citation type="submission" date="2023-08" db="EMBL/GenBank/DDBJ databases">
        <title>Genome sequence of Thermaerobacter compostii strain Ins1, a spore-forming filamentous bacterium isolated from a deep geothermal reservoir.</title>
        <authorList>
            <person name="Bregnard D."/>
            <person name="Gonzalez D."/>
            <person name="Junier P."/>
        </authorList>
    </citation>
    <scope>NUCLEOTIDE SEQUENCE [LARGE SCALE GENOMIC DNA]</scope>
    <source>
        <strain evidence="7 8">Ins1</strain>
    </source>
</reference>
<dbReference type="EMBL" id="CP132508">
    <property type="protein sequence ID" value="WPD18432.1"/>
    <property type="molecule type" value="Genomic_DNA"/>
</dbReference>
<sequence length="555" mass="61688">MSHGSWRRLPRRLRRAGGVALMVALVVSLALGGCGAPSSSGEGGAGGGDEQVLNDNIGSEPPTLDPALMTDLTSFQIVNAVMEGLTRIGPKGVEPGMAESWDVSDDQLTYTFHLRDAVWQNGDPVTAHDFVYAWLRVLDPKTAAPYAYQLYYVKNAQKYNSGELTDPSQVGVKALDDKTLQVTLEAPTPYFLSLTAFPTLMPVHQATVEANPDWAGEAATYVGNGPFRIAEWVHDSHIDLVKSDTYWDKDTVRLERMHIVMVNEGSTAETMFANGELDSNGSLNPQDIPQLLASGEAKTSPIISVTSIYFNTKRKPFDDPRVRKAFTLALDRKAIVEQVLKGGQKPALAFVPYGIPNPVTGKDFREEGGDYFQDADVETARRLLAEAGYPNGQGFPKVTYLYNDNDTNRALAEAYQQMWKQNLGVQVELQSMEWKVYLETTKRGDYDLSRGNWVGDYLDPMTFLDLWVTGGGNNRVGWSNREYDRLIAEAKATADQEVRFRNMHEAERILMDEMPVGPIFFGVDVYQEKPYVKGVFRTALGTTDYKWAYIEGKGR</sequence>
<name>A0ABZ0QLS0_9FIRM</name>
<keyword evidence="8" id="KW-1185">Reference proteome</keyword>
<dbReference type="Proteomes" id="UP001304683">
    <property type="component" value="Chromosome"/>
</dbReference>
<dbReference type="RefSeq" id="WP_318750268.1">
    <property type="nucleotide sequence ID" value="NZ_CP132508.1"/>
</dbReference>
<dbReference type="InterPro" id="IPR039424">
    <property type="entry name" value="SBP_5"/>
</dbReference>
<accession>A0ABZ0QLS0</accession>
<feature type="domain" description="Solute-binding protein family 5" evidence="6">
    <location>
        <begin position="93"/>
        <end position="474"/>
    </location>
</feature>
<dbReference type="InterPro" id="IPR030678">
    <property type="entry name" value="Peptide/Ni-bd"/>
</dbReference>
<dbReference type="SUPFAM" id="SSF53850">
    <property type="entry name" value="Periplasmic binding protein-like II"/>
    <property type="match status" value="1"/>
</dbReference>
<dbReference type="PROSITE" id="PS51257">
    <property type="entry name" value="PROKAR_LIPOPROTEIN"/>
    <property type="match status" value="1"/>
</dbReference>
<dbReference type="Gene3D" id="3.10.105.10">
    <property type="entry name" value="Dipeptide-binding Protein, Domain 3"/>
    <property type="match status" value="1"/>
</dbReference>
<evidence type="ECO:0000313" key="8">
    <source>
        <dbReference type="Proteomes" id="UP001304683"/>
    </source>
</evidence>